<proteinExistence type="predicted"/>
<evidence type="ECO:0000259" key="3">
    <source>
        <dbReference type="PROSITE" id="PS50060"/>
    </source>
</evidence>
<dbReference type="GO" id="GO:0016020">
    <property type="term" value="C:membrane"/>
    <property type="evidence" value="ECO:0007669"/>
    <property type="project" value="InterPro"/>
</dbReference>
<dbReference type="SUPFAM" id="SSF49899">
    <property type="entry name" value="Concanavalin A-like lectins/glucanases"/>
    <property type="match status" value="1"/>
</dbReference>
<dbReference type="OrthoDB" id="9792152at2"/>
<dbReference type="InterPro" id="IPR032179">
    <property type="entry name" value="Cry22Aa_Ig-like"/>
</dbReference>
<dbReference type="EMBL" id="CP019288">
    <property type="protein sequence ID" value="QHI35172.1"/>
    <property type="molecule type" value="Genomic_DNA"/>
</dbReference>
<dbReference type="Gene3D" id="2.60.120.200">
    <property type="match status" value="1"/>
</dbReference>
<keyword evidence="5" id="KW-0326">Glycosidase</keyword>
<dbReference type="Pfam" id="PF16403">
    <property type="entry name" value="Bact_surface_Ig-like"/>
    <property type="match status" value="1"/>
</dbReference>
<dbReference type="Proteomes" id="UP000464657">
    <property type="component" value="Chromosome"/>
</dbReference>
<dbReference type="AlphaFoldDB" id="A0A7L4ZEL1"/>
<feature type="domain" description="MAM" evidence="3">
    <location>
        <begin position="359"/>
        <end position="529"/>
    </location>
</feature>
<dbReference type="CDD" id="cd06263">
    <property type="entry name" value="MAM"/>
    <property type="match status" value="1"/>
</dbReference>
<feature type="chain" id="PRO_5029453223" evidence="2">
    <location>
        <begin position="22"/>
        <end position="633"/>
    </location>
</feature>
<evidence type="ECO:0000313" key="5">
    <source>
        <dbReference type="EMBL" id="QHI35172.1"/>
    </source>
</evidence>
<evidence type="ECO:0000259" key="4">
    <source>
        <dbReference type="PROSITE" id="PS50853"/>
    </source>
</evidence>
<dbReference type="Pfam" id="PF00041">
    <property type="entry name" value="fn3"/>
    <property type="match status" value="1"/>
</dbReference>
<protein>
    <submittedName>
        <fullName evidence="5">Chitinase A1</fullName>
        <ecNumber evidence="5">3.2.1.14</ecNumber>
    </submittedName>
</protein>
<organism evidence="5 6">
    <name type="scientific">Kordia antarctica</name>
    <dbReference type="NCBI Taxonomy" id="1218801"/>
    <lineage>
        <taxon>Bacteria</taxon>
        <taxon>Pseudomonadati</taxon>
        <taxon>Bacteroidota</taxon>
        <taxon>Flavobacteriia</taxon>
        <taxon>Flavobacteriales</taxon>
        <taxon>Flavobacteriaceae</taxon>
        <taxon>Kordia</taxon>
    </lineage>
</organism>
<dbReference type="KEGG" id="kan:IMCC3317_05180"/>
<keyword evidence="5" id="KW-0378">Hydrolase</keyword>
<dbReference type="SUPFAM" id="SSF49265">
    <property type="entry name" value="Fibronectin type III"/>
    <property type="match status" value="1"/>
</dbReference>
<evidence type="ECO:0000256" key="2">
    <source>
        <dbReference type="SAM" id="SignalP"/>
    </source>
</evidence>
<dbReference type="SMART" id="SM00137">
    <property type="entry name" value="MAM"/>
    <property type="match status" value="1"/>
</dbReference>
<dbReference type="InterPro" id="IPR051560">
    <property type="entry name" value="MAM_domain-containing"/>
</dbReference>
<dbReference type="PROSITE" id="PS50060">
    <property type="entry name" value="MAM_2"/>
    <property type="match status" value="1"/>
</dbReference>
<dbReference type="InterPro" id="IPR026444">
    <property type="entry name" value="Secre_tail"/>
</dbReference>
<gene>
    <name evidence="5" type="primary">chiA1</name>
    <name evidence="5" type="ORF">IMCC3317_05180</name>
</gene>
<dbReference type="Pfam" id="PF18962">
    <property type="entry name" value="Por_Secre_tail"/>
    <property type="match status" value="1"/>
</dbReference>
<accession>A0A7L4ZEL1</accession>
<dbReference type="EC" id="3.2.1.14" evidence="5"/>
<feature type="signal peptide" evidence="2">
    <location>
        <begin position="1"/>
        <end position="21"/>
    </location>
</feature>
<reference evidence="5 6" key="1">
    <citation type="journal article" date="2013" name="Int. J. Syst. Evol. Microbiol.">
        <title>Kordia antarctica sp. nov., isolated from Antarctic seawater.</title>
        <authorList>
            <person name="Baek K."/>
            <person name="Choi A."/>
            <person name="Kang I."/>
            <person name="Lee K."/>
            <person name="Cho J.C."/>
        </authorList>
    </citation>
    <scope>NUCLEOTIDE SEQUENCE [LARGE SCALE GENOMIC DNA]</scope>
    <source>
        <strain evidence="5 6">IMCC3317</strain>
    </source>
</reference>
<dbReference type="InterPro" id="IPR045474">
    <property type="entry name" value="GEVED"/>
</dbReference>
<dbReference type="SMART" id="SM00060">
    <property type="entry name" value="FN3"/>
    <property type="match status" value="1"/>
</dbReference>
<dbReference type="InterPro" id="IPR013783">
    <property type="entry name" value="Ig-like_fold"/>
</dbReference>
<dbReference type="InterPro" id="IPR000998">
    <property type="entry name" value="MAM_dom"/>
</dbReference>
<dbReference type="GO" id="GO:0008843">
    <property type="term" value="F:endochitinase activity"/>
    <property type="evidence" value="ECO:0007669"/>
    <property type="project" value="UniProtKB-EC"/>
</dbReference>
<name>A0A7L4ZEL1_9FLAO</name>
<dbReference type="Pfam" id="PF20009">
    <property type="entry name" value="GEVED"/>
    <property type="match status" value="1"/>
</dbReference>
<evidence type="ECO:0000313" key="6">
    <source>
        <dbReference type="Proteomes" id="UP000464657"/>
    </source>
</evidence>
<dbReference type="PANTHER" id="PTHR23282">
    <property type="entry name" value="APICAL ENDOSOMAL GLYCOPROTEIN PRECURSOR"/>
    <property type="match status" value="1"/>
</dbReference>
<dbReference type="InterPro" id="IPR003961">
    <property type="entry name" value="FN3_dom"/>
</dbReference>
<sequence length="633" mass="69641">MRKLLHFVVLVLLAISLQAQTQQSGETTSQDYQAPTIPEDVIAVNTTETATDLSWRASIDNYNMSGYKLFQNGVLVETLTETNFVMTGLSPNTTYTFYVTAFDTAGNESRESDQATITTLEDIPVYYCESRSFDVNEEYIARIQCEGIDNGSDARFYSEFTEIVTDVMKNGECTITITPSWTTTAYNEGYSVWIDYNQDGDFFDPGEQVFSQSPTTQASISGTFTIPTSIPNGHTRMRIAMKYDAIPQPCEEFTYGEVEDYTVNIISELRDSTVPVISLNGAETIDLNVGDEYTEFGAIATDNIDENLTPNINITGDVDTAFAGMYTVRYNVNDTAGNNATEAVRTITVAPVNNGCTNGINTFPYTESYENTLGSWTQSTQDDINWIYDYNRTPSNGTGPSNATDGNTYIYVEASGNGTGYPNKQAVINSPCYDLSNETSATFSFSYHMYGANNMGTLALEASDDNGLSWTPIWSEAGNKGDRWLNANIDLSQYVGASVQLRFNRITGTTWKADLAIDNVALNTSYAARGTATTNSKDKNNTAASKVNSIATPDEFGEENTLTIYPNPVRGNVLNIKLDTGNAKSFRIINLYGQALLTGTVDNQINVERLKSGIYFIEVSDGTQTLTKKFIKQ</sequence>
<keyword evidence="1 2" id="KW-0732">Signal</keyword>
<dbReference type="PROSITE" id="PS50853">
    <property type="entry name" value="FN3"/>
    <property type="match status" value="1"/>
</dbReference>
<dbReference type="InterPro" id="IPR036116">
    <property type="entry name" value="FN3_sf"/>
</dbReference>
<dbReference type="RefSeq" id="WP_160127932.1">
    <property type="nucleotide sequence ID" value="NZ_CP019288.1"/>
</dbReference>
<dbReference type="CDD" id="cd00063">
    <property type="entry name" value="FN3"/>
    <property type="match status" value="1"/>
</dbReference>
<dbReference type="NCBIfam" id="TIGR04183">
    <property type="entry name" value="Por_Secre_tail"/>
    <property type="match status" value="1"/>
</dbReference>
<dbReference type="PANTHER" id="PTHR23282:SF101">
    <property type="entry name" value="MAM DOMAIN-CONTAINING PROTEIN"/>
    <property type="match status" value="1"/>
</dbReference>
<feature type="domain" description="Fibronectin type-III" evidence="4">
    <location>
        <begin position="37"/>
        <end position="122"/>
    </location>
</feature>
<dbReference type="InterPro" id="IPR013320">
    <property type="entry name" value="ConA-like_dom_sf"/>
</dbReference>
<evidence type="ECO:0000256" key="1">
    <source>
        <dbReference type="ARBA" id="ARBA00022729"/>
    </source>
</evidence>
<dbReference type="Pfam" id="PF00629">
    <property type="entry name" value="MAM"/>
    <property type="match status" value="1"/>
</dbReference>
<keyword evidence="6" id="KW-1185">Reference proteome</keyword>
<dbReference type="Gene3D" id="2.60.40.10">
    <property type="entry name" value="Immunoglobulins"/>
    <property type="match status" value="2"/>
</dbReference>
<dbReference type="GO" id="GO:0005975">
    <property type="term" value="P:carbohydrate metabolic process"/>
    <property type="evidence" value="ECO:0007669"/>
    <property type="project" value="UniProtKB-ARBA"/>
</dbReference>